<accession>A0ABD1YF60</accession>
<feature type="region of interest" description="Disordered" evidence="1">
    <location>
        <begin position="52"/>
        <end position="89"/>
    </location>
</feature>
<dbReference type="EMBL" id="JBHFFA010000004">
    <property type="protein sequence ID" value="KAL2629301.1"/>
    <property type="molecule type" value="Genomic_DNA"/>
</dbReference>
<evidence type="ECO:0000256" key="1">
    <source>
        <dbReference type="SAM" id="MobiDB-lite"/>
    </source>
</evidence>
<dbReference type="AlphaFoldDB" id="A0ABD1YF60"/>
<reference evidence="2 3" key="1">
    <citation type="submission" date="2024-09" db="EMBL/GenBank/DDBJ databases">
        <title>Chromosome-scale assembly of Riccia fluitans.</title>
        <authorList>
            <person name="Paukszto L."/>
            <person name="Sawicki J."/>
            <person name="Karawczyk K."/>
            <person name="Piernik-Szablinska J."/>
            <person name="Szczecinska M."/>
            <person name="Mazdziarz M."/>
        </authorList>
    </citation>
    <scope>NUCLEOTIDE SEQUENCE [LARGE SCALE GENOMIC DNA]</scope>
    <source>
        <strain evidence="2">Rf_01</strain>
        <tissue evidence="2">Aerial parts of the thallus</tissue>
    </source>
</reference>
<dbReference type="Proteomes" id="UP001605036">
    <property type="component" value="Unassembled WGS sequence"/>
</dbReference>
<comment type="caution">
    <text evidence="2">The sequence shown here is derived from an EMBL/GenBank/DDBJ whole genome shotgun (WGS) entry which is preliminary data.</text>
</comment>
<gene>
    <name evidence="2" type="ORF">R1flu_013987</name>
</gene>
<sequence>MEDGQFTKLVVVDEERDMELGFIISNPNCVYDSQPSEARVNLGRAMESEAEEFSSGRALESEAEEFSPLPETLEVPVLSSGNTRKKQSIVHKKNLESFVGKKQDRPKGPRQVVDSLHLATLTASYHQ</sequence>
<proteinExistence type="predicted"/>
<keyword evidence="3" id="KW-1185">Reference proteome</keyword>
<name>A0ABD1YF60_9MARC</name>
<evidence type="ECO:0000313" key="3">
    <source>
        <dbReference type="Proteomes" id="UP001605036"/>
    </source>
</evidence>
<protein>
    <submittedName>
        <fullName evidence="2">Uncharacterized protein</fullName>
    </submittedName>
</protein>
<evidence type="ECO:0000313" key="2">
    <source>
        <dbReference type="EMBL" id="KAL2629301.1"/>
    </source>
</evidence>
<organism evidence="2 3">
    <name type="scientific">Riccia fluitans</name>
    <dbReference type="NCBI Taxonomy" id="41844"/>
    <lineage>
        <taxon>Eukaryota</taxon>
        <taxon>Viridiplantae</taxon>
        <taxon>Streptophyta</taxon>
        <taxon>Embryophyta</taxon>
        <taxon>Marchantiophyta</taxon>
        <taxon>Marchantiopsida</taxon>
        <taxon>Marchantiidae</taxon>
        <taxon>Marchantiales</taxon>
        <taxon>Ricciaceae</taxon>
        <taxon>Riccia</taxon>
    </lineage>
</organism>